<feature type="chain" id="PRO_5017703293" evidence="1">
    <location>
        <begin position="25"/>
        <end position="153"/>
    </location>
</feature>
<keyword evidence="1" id="KW-0732">Signal</keyword>
<name>A0A3D8JRS3_9BURK</name>
<dbReference type="Proteomes" id="UP000256838">
    <property type="component" value="Unassembled WGS sequence"/>
</dbReference>
<organism evidence="2 3">
    <name type="scientific">Trinickia dinghuensis</name>
    <dbReference type="NCBI Taxonomy" id="2291023"/>
    <lineage>
        <taxon>Bacteria</taxon>
        <taxon>Pseudomonadati</taxon>
        <taxon>Pseudomonadota</taxon>
        <taxon>Betaproteobacteria</taxon>
        <taxon>Burkholderiales</taxon>
        <taxon>Burkholderiaceae</taxon>
        <taxon>Trinickia</taxon>
    </lineage>
</organism>
<dbReference type="OrthoDB" id="8795525at2"/>
<accession>A0A3D8JRS3</accession>
<gene>
    <name evidence="2" type="ORF">DWV00_30180</name>
</gene>
<evidence type="ECO:0000313" key="2">
    <source>
        <dbReference type="EMBL" id="RDU95254.1"/>
    </source>
</evidence>
<reference evidence="2 3" key="1">
    <citation type="submission" date="2018-08" db="EMBL/GenBank/DDBJ databases">
        <title>Paraburkholderia sp. DHOM06 isolated from forest soil.</title>
        <authorList>
            <person name="Gao Z.-H."/>
            <person name="Qiu L.-H."/>
        </authorList>
    </citation>
    <scope>NUCLEOTIDE SEQUENCE [LARGE SCALE GENOMIC DNA]</scope>
    <source>
        <strain evidence="2 3">DHOM06</strain>
    </source>
</reference>
<evidence type="ECO:0000256" key="1">
    <source>
        <dbReference type="SAM" id="SignalP"/>
    </source>
</evidence>
<evidence type="ECO:0000313" key="3">
    <source>
        <dbReference type="Proteomes" id="UP000256838"/>
    </source>
</evidence>
<comment type="caution">
    <text evidence="2">The sequence shown here is derived from an EMBL/GenBank/DDBJ whole genome shotgun (WGS) entry which is preliminary data.</text>
</comment>
<dbReference type="RefSeq" id="WP_115537266.1">
    <property type="nucleotide sequence ID" value="NZ_QRGA01000021.1"/>
</dbReference>
<keyword evidence="3" id="KW-1185">Reference proteome</keyword>
<sequence length="153" mass="17157">MRSSKLLRTGLALAIILRSSIASAGLFAPDNLQECLIDRLSGAKNDTVAHELAAECLQRFGENGRIEKRTGTLAKYHSGRDCTVRKAKDTPSDFAAQVIEANCYLLYEPVRKNRKTVASSLPCMRGNDEPTNRFFREHTTNPRDEWDTRTSKI</sequence>
<feature type="signal peptide" evidence="1">
    <location>
        <begin position="1"/>
        <end position="24"/>
    </location>
</feature>
<dbReference type="EMBL" id="QRGA01000021">
    <property type="protein sequence ID" value="RDU95254.1"/>
    <property type="molecule type" value="Genomic_DNA"/>
</dbReference>
<proteinExistence type="predicted"/>
<protein>
    <submittedName>
        <fullName evidence="2">Uncharacterized protein</fullName>
    </submittedName>
</protein>
<dbReference type="AlphaFoldDB" id="A0A3D8JRS3"/>